<organism evidence="1 2">
    <name type="scientific">Halanaerobium salsuginis</name>
    <dbReference type="NCBI Taxonomy" id="29563"/>
    <lineage>
        <taxon>Bacteria</taxon>
        <taxon>Bacillati</taxon>
        <taxon>Bacillota</taxon>
        <taxon>Clostridia</taxon>
        <taxon>Halanaerobiales</taxon>
        <taxon>Halanaerobiaceae</taxon>
        <taxon>Halanaerobium</taxon>
    </lineage>
</organism>
<proteinExistence type="predicted"/>
<keyword evidence="2" id="KW-1185">Reference proteome</keyword>
<dbReference type="RefSeq" id="WP_089858219.1">
    <property type="nucleotide sequence ID" value="NZ_FOTI01000001.1"/>
</dbReference>
<dbReference type="EMBL" id="FOTI01000001">
    <property type="protein sequence ID" value="SFL10031.1"/>
    <property type="molecule type" value="Genomic_DNA"/>
</dbReference>
<dbReference type="AlphaFoldDB" id="A0A1I4F0W4"/>
<name>A0A1I4F0W4_9FIRM</name>
<reference evidence="1 2" key="1">
    <citation type="submission" date="2016-10" db="EMBL/GenBank/DDBJ databases">
        <authorList>
            <person name="de Groot N.N."/>
        </authorList>
    </citation>
    <scope>NUCLEOTIDE SEQUENCE [LARGE SCALE GENOMIC DNA]</scope>
    <source>
        <strain evidence="1 2">ATCC 51327</strain>
    </source>
</reference>
<dbReference type="STRING" id="29563.SAMN02983006_00186"/>
<accession>A0A1I4F0W4</accession>
<dbReference type="Proteomes" id="UP000199006">
    <property type="component" value="Unassembled WGS sequence"/>
</dbReference>
<evidence type="ECO:0000313" key="2">
    <source>
        <dbReference type="Proteomes" id="UP000199006"/>
    </source>
</evidence>
<protein>
    <submittedName>
        <fullName evidence="1">Uncharacterized protein</fullName>
    </submittedName>
</protein>
<sequence length="116" mass="13419">MKIKNCKVGMKIKCTTTRREKSSYKGDIETISGITDNGKYIWLQGRSGIFNPKFFEPYNKVKAKILLEIETDFNDKISDETTVKYCLEEDLKELGWQINKSKLIYDQAGQQKGARK</sequence>
<evidence type="ECO:0000313" key="1">
    <source>
        <dbReference type="EMBL" id="SFL10031.1"/>
    </source>
</evidence>
<gene>
    <name evidence="1" type="ORF">SAMN02983006_00186</name>
</gene>